<keyword evidence="5 11" id="KW-0479">Metal-binding</keyword>
<comment type="similarity">
    <text evidence="2 12">Belongs to the cytochrome P450 family.</text>
</comment>
<evidence type="ECO:0000256" key="3">
    <source>
        <dbReference type="ARBA" id="ARBA00022617"/>
    </source>
</evidence>
<dbReference type="SUPFAM" id="SSF48264">
    <property type="entry name" value="Cytochrome P450"/>
    <property type="match status" value="1"/>
</dbReference>
<reference evidence="14" key="1">
    <citation type="journal article" date="2020" name="Genome">
        <title>Transcriptome-wide identification and characterization of cytochrome P450s from Nothapodytes nimmoniana and their phylogenomic analysis revealed candidate cytochrome P450s involved in camptothecin biosynthetic pathway.</title>
        <authorList>
            <person name="Godbole R.C."/>
            <person name="Pable A.A."/>
            <person name="Barvkar V.T."/>
        </authorList>
    </citation>
    <scope>NUCLEOTIDE SEQUENCE</scope>
</reference>
<name>A0A7L7RBH2_NOTNI</name>
<sequence>MESQTSLVEKITLSLAACGFTWLLLQLCYTWLLKPKRLRAKLQAQGIRGPSPSCLYGNIPEMTKIQLQTRSTEIATCHLKDIKIIHDWADIVFSHIERWRNEYGPIFMYSAGCMQVLCITDPKMVKEVSTYTGLNFGKPSYLSKDRGPLLGHGILSSSGLYWVHQRKIIAPEFYIDKVKGMLNLMVESTFTMLKSWEREVEKGGGMTEIKVDDDLRRLSADIISKACFGSSYSQGEKIFTTLGVLQKTMSKSNVGVPGLRYLPTKNNREIWKLEKEIKYEIVKVVRAQSGASREKNLLQLILEAAKNNRDNDHDMPKNISPDKFIVDNCKNIYFAGHETTAISASWCLMLLAEYPVWQAQVRAEVLQICGDKVPDADMLRNMKVLTMVIQEALRLYPPVAYVVREALEDMKLKSIKIPKGINVQIVIPVLHRLPELWGPDVDHFNPVRFAKGITGACRIPQAYMPFGVGTRICVGQHFAMVELKVILALIVSRFSFSLSPAYQHSLVFRLVIEPENGIYLHVKRL</sequence>
<keyword evidence="9 12" id="KW-0503">Monooxygenase</keyword>
<dbReference type="InterPro" id="IPR001128">
    <property type="entry name" value="Cyt_P450"/>
</dbReference>
<evidence type="ECO:0000256" key="12">
    <source>
        <dbReference type="RuleBase" id="RU000461"/>
    </source>
</evidence>
<feature type="binding site" description="axial binding residue" evidence="11">
    <location>
        <position position="473"/>
    </location>
    <ligand>
        <name>heme</name>
        <dbReference type="ChEBI" id="CHEBI:30413"/>
    </ligand>
    <ligandPart>
        <name>Fe</name>
        <dbReference type="ChEBI" id="CHEBI:18248"/>
    </ligandPart>
</feature>
<evidence type="ECO:0000256" key="13">
    <source>
        <dbReference type="SAM" id="Phobius"/>
    </source>
</evidence>
<accession>A0A7L7RBH2</accession>
<keyword evidence="4 13" id="KW-0812">Transmembrane</keyword>
<dbReference type="PANTHER" id="PTHR24282:SF260">
    <property type="entry name" value="CYTOCHROME P450 714C2-LIKE"/>
    <property type="match status" value="1"/>
</dbReference>
<evidence type="ECO:0000313" key="14">
    <source>
        <dbReference type="EMBL" id="QNS30016.1"/>
    </source>
</evidence>
<dbReference type="InterPro" id="IPR036396">
    <property type="entry name" value="Cyt_P450_sf"/>
</dbReference>
<feature type="transmembrane region" description="Helical" evidence="13">
    <location>
        <begin position="12"/>
        <end position="33"/>
    </location>
</feature>
<dbReference type="AlphaFoldDB" id="A0A7L7RBH2"/>
<organism evidence="14">
    <name type="scientific">Nothapodytes nimmoniana</name>
    <name type="common">Nothapodytes foetida</name>
    <dbReference type="NCBI Taxonomy" id="159386"/>
    <lineage>
        <taxon>Eukaryota</taxon>
        <taxon>Viridiplantae</taxon>
        <taxon>Streptophyta</taxon>
        <taxon>Embryophyta</taxon>
        <taxon>Tracheophyta</taxon>
        <taxon>Spermatophyta</taxon>
        <taxon>Magnoliopsida</taxon>
        <taxon>eudicotyledons</taxon>
        <taxon>Gunneridae</taxon>
        <taxon>Pentapetalae</taxon>
        <taxon>asterids</taxon>
        <taxon>lamiids</taxon>
        <taxon>Icacinales</taxon>
        <taxon>Icacinaceae</taxon>
        <taxon>Nothapodytes</taxon>
    </lineage>
</organism>
<dbReference type="GO" id="GO:0016020">
    <property type="term" value="C:membrane"/>
    <property type="evidence" value="ECO:0007669"/>
    <property type="project" value="UniProtKB-SubCell"/>
</dbReference>
<gene>
    <name evidence="14" type="primary">CYP714E49</name>
</gene>
<dbReference type="PRINTS" id="PR00385">
    <property type="entry name" value="P450"/>
</dbReference>
<dbReference type="GO" id="GO:0016705">
    <property type="term" value="F:oxidoreductase activity, acting on paired donors, with incorporation or reduction of molecular oxygen"/>
    <property type="evidence" value="ECO:0007669"/>
    <property type="project" value="InterPro"/>
</dbReference>
<dbReference type="PROSITE" id="PS00086">
    <property type="entry name" value="CYTOCHROME_P450"/>
    <property type="match status" value="1"/>
</dbReference>
<evidence type="ECO:0000256" key="9">
    <source>
        <dbReference type="ARBA" id="ARBA00023033"/>
    </source>
</evidence>
<evidence type="ECO:0000256" key="8">
    <source>
        <dbReference type="ARBA" id="ARBA00023004"/>
    </source>
</evidence>
<dbReference type="InterPro" id="IPR050665">
    <property type="entry name" value="Cytochrome_P450_Monooxygen"/>
</dbReference>
<dbReference type="InterPro" id="IPR017972">
    <property type="entry name" value="Cyt_P450_CS"/>
</dbReference>
<dbReference type="PRINTS" id="PR00463">
    <property type="entry name" value="EP450I"/>
</dbReference>
<keyword evidence="8 11" id="KW-0408">Iron</keyword>
<dbReference type="GO" id="GO:0005506">
    <property type="term" value="F:iron ion binding"/>
    <property type="evidence" value="ECO:0007669"/>
    <property type="project" value="InterPro"/>
</dbReference>
<dbReference type="GO" id="GO:0020037">
    <property type="term" value="F:heme binding"/>
    <property type="evidence" value="ECO:0007669"/>
    <property type="project" value="InterPro"/>
</dbReference>
<keyword evidence="6 13" id="KW-1133">Transmembrane helix</keyword>
<protein>
    <submittedName>
        <fullName evidence="14">Cytochrome P450</fullName>
    </submittedName>
</protein>
<keyword evidence="10 13" id="KW-0472">Membrane</keyword>
<proteinExistence type="evidence at transcript level"/>
<dbReference type="EMBL" id="MN168862">
    <property type="protein sequence ID" value="QNS30016.1"/>
    <property type="molecule type" value="mRNA"/>
</dbReference>
<evidence type="ECO:0000256" key="2">
    <source>
        <dbReference type="ARBA" id="ARBA00010617"/>
    </source>
</evidence>
<dbReference type="InterPro" id="IPR002401">
    <property type="entry name" value="Cyt_P450_E_grp-I"/>
</dbReference>
<dbReference type="Pfam" id="PF00067">
    <property type="entry name" value="p450"/>
    <property type="match status" value="1"/>
</dbReference>
<dbReference type="Gene3D" id="1.10.630.10">
    <property type="entry name" value="Cytochrome P450"/>
    <property type="match status" value="1"/>
</dbReference>
<dbReference type="GO" id="GO:0004497">
    <property type="term" value="F:monooxygenase activity"/>
    <property type="evidence" value="ECO:0007669"/>
    <property type="project" value="UniProtKB-KW"/>
</dbReference>
<comment type="cofactor">
    <cofactor evidence="11">
        <name>heme</name>
        <dbReference type="ChEBI" id="CHEBI:30413"/>
    </cofactor>
</comment>
<evidence type="ECO:0000256" key="10">
    <source>
        <dbReference type="ARBA" id="ARBA00023136"/>
    </source>
</evidence>
<keyword evidence="3 11" id="KW-0349">Heme</keyword>
<dbReference type="PANTHER" id="PTHR24282">
    <property type="entry name" value="CYTOCHROME P450 FAMILY MEMBER"/>
    <property type="match status" value="1"/>
</dbReference>
<evidence type="ECO:0000256" key="11">
    <source>
        <dbReference type="PIRSR" id="PIRSR602401-1"/>
    </source>
</evidence>
<evidence type="ECO:0000256" key="7">
    <source>
        <dbReference type="ARBA" id="ARBA00023002"/>
    </source>
</evidence>
<evidence type="ECO:0000256" key="4">
    <source>
        <dbReference type="ARBA" id="ARBA00022692"/>
    </source>
</evidence>
<evidence type="ECO:0000256" key="6">
    <source>
        <dbReference type="ARBA" id="ARBA00022989"/>
    </source>
</evidence>
<comment type="subcellular location">
    <subcellularLocation>
        <location evidence="1">Membrane</location>
    </subcellularLocation>
</comment>
<keyword evidence="7 12" id="KW-0560">Oxidoreductase</keyword>
<evidence type="ECO:0000256" key="1">
    <source>
        <dbReference type="ARBA" id="ARBA00004370"/>
    </source>
</evidence>
<evidence type="ECO:0000256" key="5">
    <source>
        <dbReference type="ARBA" id="ARBA00022723"/>
    </source>
</evidence>